<dbReference type="SUPFAM" id="SSF50891">
    <property type="entry name" value="Cyclophilin-like"/>
    <property type="match status" value="1"/>
</dbReference>
<evidence type="ECO:0000313" key="2">
    <source>
        <dbReference type="EMBL" id="MPM15450.1"/>
    </source>
</evidence>
<dbReference type="InterPro" id="IPR041183">
    <property type="entry name" value="Cyclophilin-like"/>
</dbReference>
<dbReference type="AlphaFoldDB" id="A0A644XGU1"/>
<comment type="caution">
    <text evidence="2">The sequence shown here is derived from an EMBL/GenBank/DDBJ whole genome shotgun (WGS) entry which is preliminary data.</text>
</comment>
<proteinExistence type="predicted"/>
<reference evidence="2" key="1">
    <citation type="submission" date="2019-08" db="EMBL/GenBank/DDBJ databases">
        <authorList>
            <person name="Kucharzyk K."/>
            <person name="Murdoch R.W."/>
            <person name="Higgins S."/>
            <person name="Loffler F."/>
        </authorList>
    </citation>
    <scope>NUCLEOTIDE SEQUENCE</scope>
</reference>
<dbReference type="InterPro" id="IPR029000">
    <property type="entry name" value="Cyclophilin-like_dom_sf"/>
</dbReference>
<dbReference type="Gene3D" id="2.40.100.20">
    <property type="match status" value="1"/>
</dbReference>
<evidence type="ECO:0000259" key="1">
    <source>
        <dbReference type="Pfam" id="PF18050"/>
    </source>
</evidence>
<protein>
    <recommendedName>
        <fullName evidence="1">Cyclophilin-like domain-containing protein</fullName>
    </recommendedName>
</protein>
<dbReference type="EMBL" id="VSSQ01002445">
    <property type="protein sequence ID" value="MPM15450.1"/>
    <property type="molecule type" value="Genomic_DNA"/>
</dbReference>
<sequence>MPTDIVIKADNKVIPAVLNDTLAAKEFKKRLPFKVTGNRYENDYCCPAACCVFNPTETQSGWKNGDISLAGGWFAILFDGEEASRDYRGMMVIAHIAEQDLRLIRDLPESVQFAVELAG</sequence>
<dbReference type="Pfam" id="PF18050">
    <property type="entry name" value="Cyclophil_like2"/>
    <property type="match status" value="1"/>
</dbReference>
<feature type="domain" description="Cyclophilin-like" evidence="1">
    <location>
        <begin position="7"/>
        <end position="115"/>
    </location>
</feature>
<organism evidence="2">
    <name type="scientific">bioreactor metagenome</name>
    <dbReference type="NCBI Taxonomy" id="1076179"/>
    <lineage>
        <taxon>unclassified sequences</taxon>
        <taxon>metagenomes</taxon>
        <taxon>ecological metagenomes</taxon>
    </lineage>
</organism>
<name>A0A644XGU1_9ZZZZ</name>
<gene>
    <name evidence="2" type="ORF">SDC9_61821</name>
</gene>
<accession>A0A644XGU1</accession>